<gene>
    <name evidence="12" type="ordered locus">Desru_0945</name>
</gene>
<evidence type="ECO:0000256" key="9">
    <source>
        <dbReference type="SAM" id="Phobius"/>
    </source>
</evidence>
<dbReference type="OrthoDB" id="9814363at2"/>
<keyword evidence="5 9" id="KW-0472">Membrane</keyword>
<dbReference type="eggNOG" id="COG0840">
    <property type="taxonomic scope" value="Bacteria"/>
</dbReference>
<dbReference type="HOGENOM" id="CLU_000445_107_19_9"/>
<dbReference type="GO" id="GO:0005886">
    <property type="term" value="C:plasma membrane"/>
    <property type="evidence" value="ECO:0007669"/>
    <property type="project" value="UniProtKB-SubCell"/>
</dbReference>
<sequence>MSRFQVLSLRWVLRLVIAILIIVTISVTTAITLYLSEEYILDITESSLNKDLALSYQLVDHQFPGEWSIKDGKLSKGDTYINDNSIVDKVAEYTGDAVTIFQYDTRIATTVTDAEGKRRVGTKAAPEVVKTVLEDGKNYLGQADVAGVEHLTAYMPLKDANGKVIGMWFVGIPLDRLGDIFKHIIFYMCLAGLGVLVVAGLVIVPLTTYFTEPIRKTAAVLNQVAKGDLSITMEKQRFRALALLTEAANGMIGQLRGLVQHLGETSTDLSAQGQELSATTRELTSMVENVAATAQQMSAASEETAANAQMAALTSDEVEREAISGGNALDVAIKGIQDAAVAVDHGAKLVVKLGEQSAAVSHITQVLRGIAEQTNLLALNAAIEAARAGEHGRGFAVVADEVRKLAEDSARSAAEIESIIHEIQRGTSEAVTAMEAGATAVHEGVKVVSGTGESLRGIMEKVHQVLENIRNISDAMEGASKGSQNTARLTQDVSSAIQQVSELSDGLSNKAQDLVTAVQAFKLNR</sequence>
<dbReference type="InterPro" id="IPR033463">
    <property type="entry name" value="sCache_3"/>
</dbReference>
<evidence type="ECO:0000259" key="10">
    <source>
        <dbReference type="PROSITE" id="PS50111"/>
    </source>
</evidence>
<dbReference type="PROSITE" id="PS50885">
    <property type="entry name" value="HAMP"/>
    <property type="match status" value="1"/>
</dbReference>
<dbReference type="SUPFAM" id="SSF58104">
    <property type="entry name" value="Methyl-accepting chemotaxis protein (MCP) signaling domain"/>
    <property type="match status" value="1"/>
</dbReference>
<evidence type="ECO:0000256" key="1">
    <source>
        <dbReference type="ARBA" id="ARBA00004651"/>
    </source>
</evidence>
<keyword evidence="2" id="KW-1003">Cell membrane</keyword>
<dbReference type="InterPro" id="IPR004089">
    <property type="entry name" value="MCPsignal_dom"/>
</dbReference>
<dbReference type="Pfam" id="PF17202">
    <property type="entry name" value="sCache_3_3"/>
    <property type="match status" value="1"/>
</dbReference>
<accession>F6DKG1</accession>
<dbReference type="SMART" id="SM00283">
    <property type="entry name" value="MA"/>
    <property type="match status" value="1"/>
</dbReference>
<feature type="domain" description="HAMP" evidence="11">
    <location>
        <begin position="208"/>
        <end position="260"/>
    </location>
</feature>
<dbReference type="InterPro" id="IPR004090">
    <property type="entry name" value="Chemotax_Me-accpt_rcpt"/>
</dbReference>
<comment type="subcellular location">
    <subcellularLocation>
        <location evidence="1">Cell membrane</location>
        <topology evidence="1">Multi-pass membrane protein</topology>
    </subcellularLocation>
</comment>
<feature type="domain" description="Methyl-accepting transducer" evidence="10">
    <location>
        <begin position="258"/>
        <end position="501"/>
    </location>
</feature>
<dbReference type="InterPro" id="IPR003660">
    <property type="entry name" value="HAMP_dom"/>
</dbReference>
<evidence type="ECO:0000256" key="5">
    <source>
        <dbReference type="ARBA" id="ARBA00023136"/>
    </source>
</evidence>
<proteinExistence type="inferred from homology"/>
<dbReference type="RefSeq" id="WP_013840992.1">
    <property type="nucleotide sequence ID" value="NC_015589.1"/>
</dbReference>
<dbReference type="PANTHER" id="PTHR32089:SF112">
    <property type="entry name" value="LYSOZYME-LIKE PROTEIN-RELATED"/>
    <property type="match status" value="1"/>
</dbReference>
<name>F6DKG1_DESRL</name>
<dbReference type="InterPro" id="IPR029151">
    <property type="entry name" value="Sensor-like_sf"/>
</dbReference>
<dbReference type="PROSITE" id="PS50111">
    <property type="entry name" value="CHEMOTAXIS_TRANSDUC_2"/>
    <property type="match status" value="1"/>
</dbReference>
<organism evidence="12 13">
    <name type="scientific">Desulforamulus ruminis (strain ATCC 23193 / DSM 2154 / NCIMB 8452 / DL)</name>
    <name type="common">Desulfotomaculum ruminis</name>
    <dbReference type="NCBI Taxonomy" id="696281"/>
    <lineage>
        <taxon>Bacteria</taxon>
        <taxon>Bacillati</taxon>
        <taxon>Bacillota</taxon>
        <taxon>Clostridia</taxon>
        <taxon>Eubacteriales</taxon>
        <taxon>Peptococcaceae</taxon>
        <taxon>Desulforamulus</taxon>
    </lineage>
</organism>
<keyword evidence="4 9" id="KW-1133">Transmembrane helix</keyword>
<evidence type="ECO:0000313" key="13">
    <source>
        <dbReference type="Proteomes" id="UP000009234"/>
    </source>
</evidence>
<evidence type="ECO:0000256" key="2">
    <source>
        <dbReference type="ARBA" id="ARBA00022475"/>
    </source>
</evidence>
<dbReference type="Gene3D" id="1.10.287.950">
    <property type="entry name" value="Methyl-accepting chemotaxis protein"/>
    <property type="match status" value="1"/>
</dbReference>
<feature type="transmembrane region" description="Helical" evidence="9">
    <location>
        <begin position="184"/>
        <end position="206"/>
    </location>
</feature>
<comment type="similarity">
    <text evidence="7">Belongs to the methyl-accepting chemotaxis (MCP) protein family.</text>
</comment>
<evidence type="ECO:0000256" key="8">
    <source>
        <dbReference type="PROSITE-ProRule" id="PRU00284"/>
    </source>
</evidence>
<evidence type="ECO:0000259" key="11">
    <source>
        <dbReference type="PROSITE" id="PS50885"/>
    </source>
</evidence>
<keyword evidence="6 8" id="KW-0807">Transducer</keyword>
<dbReference type="AlphaFoldDB" id="F6DKG1"/>
<feature type="transmembrane region" description="Helical" evidence="9">
    <location>
        <begin position="12"/>
        <end position="35"/>
    </location>
</feature>
<dbReference type="Proteomes" id="UP000009234">
    <property type="component" value="Chromosome"/>
</dbReference>
<evidence type="ECO:0000313" key="12">
    <source>
        <dbReference type="EMBL" id="AEG59221.1"/>
    </source>
</evidence>
<dbReference type="GO" id="GO:0006935">
    <property type="term" value="P:chemotaxis"/>
    <property type="evidence" value="ECO:0007669"/>
    <property type="project" value="InterPro"/>
</dbReference>
<keyword evidence="13" id="KW-1185">Reference proteome</keyword>
<dbReference type="CDD" id="cd11386">
    <property type="entry name" value="MCP_signal"/>
    <property type="match status" value="1"/>
</dbReference>
<evidence type="ECO:0000256" key="4">
    <source>
        <dbReference type="ARBA" id="ARBA00022989"/>
    </source>
</evidence>
<protein>
    <submittedName>
        <fullName evidence="12">Chemotaxis sensory transducer</fullName>
    </submittedName>
</protein>
<dbReference type="KEGG" id="dru:Desru_0945"/>
<dbReference type="GO" id="GO:0007165">
    <property type="term" value="P:signal transduction"/>
    <property type="evidence" value="ECO:0007669"/>
    <property type="project" value="UniProtKB-KW"/>
</dbReference>
<dbReference type="PRINTS" id="PR00260">
    <property type="entry name" value="CHEMTRNSDUCR"/>
</dbReference>
<keyword evidence="3 9" id="KW-0812">Transmembrane</keyword>
<dbReference type="EMBL" id="CP002780">
    <property type="protein sequence ID" value="AEG59221.1"/>
    <property type="molecule type" value="Genomic_DNA"/>
</dbReference>
<dbReference type="CDD" id="cd06225">
    <property type="entry name" value="HAMP"/>
    <property type="match status" value="1"/>
</dbReference>
<dbReference type="GO" id="GO:0004888">
    <property type="term" value="F:transmembrane signaling receptor activity"/>
    <property type="evidence" value="ECO:0007669"/>
    <property type="project" value="InterPro"/>
</dbReference>
<evidence type="ECO:0000256" key="3">
    <source>
        <dbReference type="ARBA" id="ARBA00022692"/>
    </source>
</evidence>
<evidence type="ECO:0000256" key="7">
    <source>
        <dbReference type="ARBA" id="ARBA00029447"/>
    </source>
</evidence>
<dbReference type="SUPFAM" id="SSF103190">
    <property type="entry name" value="Sensory domain-like"/>
    <property type="match status" value="1"/>
</dbReference>
<evidence type="ECO:0000256" key="6">
    <source>
        <dbReference type="ARBA" id="ARBA00023224"/>
    </source>
</evidence>
<dbReference type="STRING" id="696281.Desru_0945"/>
<dbReference type="Pfam" id="PF00015">
    <property type="entry name" value="MCPsignal"/>
    <property type="match status" value="1"/>
</dbReference>
<reference evidence="12 13" key="2">
    <citation type="journal article" date="2012" name="Stand. Genomic Sci.">
        <title>Complete genome sequence of the sulfate-reducing firmicute Desulfotomaculum ruminis type strain (DL(T)).</title>
        <authorList>
            <person name="Spring S."/>
            <person name="Visser M."/>
            <person name="Lu M."/>
            <person name="Copeland A."/>
            <person name="Lapidus A."/>
            <person name="Lucas S."/>
            <person name="Cheng J.F."/>
            <person name="Han C."/>
            <person name="Tapia R."/>
            <person name="Goodwin L.A."/>
            <person name="Pitluck S."/>
            <person name="Ivanova N."/>
            <person name="Land M."/>
            <person name="Hauser L."/>
            <person name="Larimer F."/>
            <person name="Rohde M."/>
            <person name="Goker M."/>
            <person name="Detter J.C."/>
            <person name="Kyrpides N.C."/>
            <person name="Woyke T."/>
            <person name="Schaap P.J."/>
            <person name="Plugge C.M."/>
            <person name="Muyzer G."/>
            <person name="Kuever J."/>
            <person name="Pereira I.A."/>
            <person name="Parshina S.N."/>
            <person name="Bernier-Latmani R."/>
            <person name="Stams A.J."/>
            <person name="Klenk H.P."/>
        </authorList>
    </citation>
    <scope>NUCLEOTIDE SEQUENCE [LARGE SCALE GENOMIC DNA]</scope>
    <source>
        <strain evidence="13">ATCC 23193 / DSM 2154 / NCIB 8452 / DL</strain>
    </source>
</reference>
<reference evidence="13" key="1">
    <citation type="submission" date="2011-05" db="EMBL/GenBank/DDBJ databases">
        <title>Complete sequence of Desulfotomaculum ruminis DSM 2154.</title>
        <authorList>
            <person name="Lucas S."/>
            <person name="Copeland A."/>
            <person name="Lapidus A."/>
            <person name="Cheng J.-F."/>
            <person name="Goodwin L."/>
            <person name="Pitluck S."/>
            <person name="Lu M."/>
            <person name="Detter J.C."/>
            <person name="Han C."/>
            <person name="Tapia R."/>
            <person name="Land M."/>
            <person name="Hauser L."/>
            <person name="Kyrpides N."/>
            <person name="Ivanova N."/>
            <person name="Mikhailova N."/>
            <person name="Pagani I."/>
            <person name="Stams A.J.M."/>
            <person name="Plugge C.M."/>
            <person name="Muyzer G."/>
            <person name="Kuever J."/>
            <person name="Parshina S.N."/>
            <person name="Ivanova A.E."/>
            <person name="Nazina T.N."/>
            <person name="Brambilla E."/>
            <person name="Spring S."/>
            <person name="Klenk H.-P."/>
            <person name="Woyke T."/>
        </authorList>
    </citation>
    <scope>NUCLEOTIDE SEQUENCE [LARGE SCALE GENOMIC DNA]</scope>
    <source>
        <strain evidence="13">ATCC 23193 / DSM 2154 / NCIB 8452 / DL</strain>
    </source>
</reference>
<dbReference type="PANTHER" id="PTHR32089">
    <property type="entry name" value="METHYL-ACCEPTING CHEMOTAXIS PROTEIN MCPB"/>
    <property type="match status" value="1"/>
</dbReference>